<comment type="caution">
    <text evidence="1">The sequence shown here is derived from an EMBL/GenBank/DDBJ whole genome shotgun (WGS) entry which is preliminary data.</text>
</comment>
<gene>
    <name evidence="1" type="ORF">DSO57_1013947</name>
</gene>
<evidence type="ECO:0000313" key="1">
    <source>
        <dbReference type="EMBL" id="KAJ9050493.1"/>
    </source>
</evidence>
<reference evidence="1" key="1">
    <citation type="submission" date="2022-04" db="EMBL/GenBank/DDBJ databases">
        <title>Genome of the entomopathogenic fungus Entomophthora muscae.</title>
        <authorList>
            <person name="Elya C."/>
            <person name="Lovett B.R."/>
            <person name="Lee E."/>
            <person name="Macias A.M."/>
            <person name="Hajek A.E."/>
            <person name="De Bivort B.L."/>
            <person name="Kasson M.T."/>
            <person name="De Fine Licht H.H."/>
            <person name="Stajich J.E."/>
        </authorList>
    </citation>
    <scope>NUCLEOTIDE SEQUENCE</scope>
    <source>
        <strain evidence="1">Berkeley</strain>
    </source>
</reference>
<accession>A0ACC2RK69</accession>
<proteinExistence type="predicted"/>
<organism evidence="1 2">
    <name type="scientific">Entomophthora muscae</name>
    <dbReference type="NCBI Taxonomy" id="34485"/>
    <lineage>
        <taxon>Eukaryota</taxon>
        <taxon>Fungi</taxon>
        <taxon>Fungi incertae sedis</taxon>
        <taxon>Zoopagomycota</taxon>
        <taxon>Entomophthoromycotina</taxon>
        <taxon>Entomophthoromycetes</taxon>
        <taxon>Entomophthorales</taxon>
        <taxon>Entomophthoraceae</taxon>
        <taxon>Entomophthora</taxon>
    </lineage>
</organism>
<sequence length="107" mass="11657">MDLVLKSNTSHVVRMSPIDGNKAEADCALLQNSFSPFNLSPLANRGHGESLSYDSDDSIFAFLSSLSCTRDISLYVNRKNLALPRVFSLLNILDALNLSPPSASRTI</sequence>
<dbReference type="EMBL" id="QTSX02007152">
    <property type="protein sequence ID" value="KAJ9050493.1"/>
    <property type="molecule type" value="Genomic_DNA"/>
</dbReference>
<protein>
    <submittedName>
        <fullName evidence="1">Uncharacterized protein</fullName>
    </submittedName>
</protein>
<dbReference type="Proteomes" id="UP001165960">
    <property type="component" value="Unassembled WGS sequence"/>
</dbReference>
<keyword evidence="2" id="KW-1185">Reference proteome</keyword>
<name>A0ACC2RK69_9FUNG</name>
<evidence type="ECO:0000313" key="2">
    <source>
        <dbReference type="Proteomes" id="UP001165960"/>
    </source>
</evidence>